<evidence type="ECO:0000256" key="17">
    <source>
        <dbReference type="ARBA" id="ARBA00078074"/>
    </source>
</evidence>
<dbReference type="NCBIfam" id="TIGR01893">
    <property type="entry name" value="aa-his-dipept"/>
    <property type="match status" value="1"/>
</dbReference>
<dbReference type="GO" id="GO:0006508">
    <property type="term" value="P:proteolysis"/>
    <property type="evidence" value="ECO:0007669"/>
    <property type="project" value="UniProtKB-KW"/>
</dbReference>
<evidence type="ECO:0000313" key="20">
    <source>
        <dbReference type="Proteomes" id="UP000006008"/>
    </source>
</evidence>
<dbReference type="GeneID" id="92817064"/>
<dbReference type="EMBL" id="ADLD01000013">
    <property type="protein sequence ID" value="EHB92218.1"/>
    <property type="molecule type" value="Genomic_DNA"/>
</dbReference>
<dbReference type="CDD" id="cd03890">
    <property type="entry name" value="M20_pepD"/>
    <property type="match status" value="1"/>
</dbReference>
<dbReference type="PIRSF" id="PIRSF016599">
    <property type="entry name" value="Xaa-His_dipept"/>
    <property type="match status" value="1"/>
</dbReference>
<dbReference type="GO" id="GO:0046872">
    <property type="term" value="F:metal ion binding"/>
    <property type="evidence" value="ECO:0007669"/>
    <property type="project" value="UniProtKB-KW"/>
</dbReference>
<reference evidence="19 20" key="1">
    <citation type="submission" date="2011-08" db="EMBL/GenBank/DDBJ databases">
        <title>The Genome Sequence of Alistipes indistinctus YIT 12060.</title>
        <authorList>
            <consortium name="The Broad Institute Genome Sequencing Platform"/>
            <person name="Earl A."/>
            <person name="Ward D."/>
            <person name="Feldgarden M."/>
            <person name="Gevers D."/>
            <person name="Morotomi M."/>
            <person name="Young S.K."/>
            <person name="Zeng Q."/>
            <person name="Gargeya S."/>
            <person name="Fitzgerald M."/>
            <person name="Haas B."/>
            <person name="Abouelleil A."/>
            <person name="Alvarado L."/>
            <person name="Arachchi H.M."/>
            <person name="Berlin A."/>
            <person name="Brown A."/>
            <person name="Chapman S.B."/>
            <person name="Chen Z."/>
            <person name="Dunbar C."/>
            <person name="Freedman E."/>
            <person name="Gearin G."/>
            <person name="Gellesch M."/>
            <person name="Goldberg J."/>
            <person name="Griggs A."/>
            <person name="Gujja S."/>
            <person name="Heiman D."/>
            <person name="Howarth C."/>
            <person name="Larson L."/>
            <person name="Lui A."/>
            <person name="MacDonald P.J.P."/>
            <person name="Montmayeur A."/>
            <person name="Murphy C."/>
            <person name="Neiman D."/>
            <person name="Pearson M."/>
            <person name="Priest M."/>
            <person name="Roberts A."/>
            <person name="Saif S."/>
            <person name="Shea T."/>
            <person name="Shenoy N."/>
            <person name="Sisk P."/>
            <person name="Stolte C."/>
            <person name="Sykes S."/>
            <person name="Wortman J."/>
            <person name="Nusbaum C."/>
            <person name="Birren B."/>
        </authorList>
    </citation>
    <scope>NUCLEOTIDE SEQUENCE [LARGE SCALE GENOMIC DNA]</scope>
    <source>
        <strain evidence="19 20">YIT 12060</strain>
    </source>
</reference>
<evidence type="ECO:0000256" key="1">
    <source>
        <dbReference type="ARBA" id="ARBA00001941"/>
    </source>
</evidence>
<dbReference type="FunFam" id="3.40.630.10:FF:000015">
    <property type="entry name" value="Aminoacyl-histidine dipeptidase PepD"/>
    <property type="match status" value="1"/>
</dbReference>
<comment type="cofactor">
    <cofactor evidence="2">
        <name>Zn(2+)</name>
        <dbReference type="ChEBI" id="CHEBI:29105"/>
    </cofactor>
</comment>
<evidence type="ECO:0000313" key="19">
    <source>
        <dbReference type="EMBL" id="EHB92218.1"/>
    </source>
</evidence>
<feature type="domain" description="Peptidase M20 dimerisation" evidence="18">
    <location>
        <begin position="207"/>
        <end position="288"/>
    </location>
</feature>
<keyword evidence="5" id="KW-0378">Hydrolase</keyword>
<comment type="catalytic activity">
    <reaction evidence="9">
        <text>Hydrolysis of dipeptides, preferentially hydrophobic dipeptides including prolyl amino acids.</text>
        <dbReference type="EC" id="3.4.13.18"/>
    </reaction>
</comment>
<comment type="caution">
    <text evidence="19">The sequence shown here is derived from an EMBL/GenBank/DDBJ whole genome shotgun (WGS) entry which is preliminary data.</text>
</comment>
<evidence type="ECO:0000256" key="6">
    <source>
        <dbReference type="ARBA" id="ARBA00022833"/>
    </source>
</evidence>
<evidence type="ECO:0000256" key="16">
    <source>
        <dbReference type="ARBA" id="ARBA00077688"/>
    </source>
</evidence>
<dbReference type="eggNOG" id="COG2195">
    <property type="taxonomic scope" value="Bacteria"/>
</dbReference>
<keyword evidence="3" id="KW-0645">Protease</keyword>
<evidence type="ECO:0000256" key="13">
    <source>
        <dbReference type="ARBA" id="ARBA00071271"/>
    </source>
</evidence>
<dbReference type="EC" id="3.4.13.18" evidence="10"/>
<dbReference type="InterPro" id="IPR001160">
    <property type="entry name" value="Peptidase_M20C"/>
</dbReference>
<evidence type="ECO:0000256" key="5">
    <source>
        <dbReference type="ARBA" id="ARBA00022801"/>
    </source>
</evidence>
<evidence type="ECO:0000256" key="4">
    <source>
        <dbReference type="ARBA" id="ARBA00022723"/>
    </source>
</evidence>
<dbReference type="FunFam" id="3.40.630.10:FF:000018">
    <property type="entry name" value="Aminoacyl-histidine dipeptidase PepD"/>
    <property type="match status" value="1"/>
</dbReference>
<dbReference type="GO" id="GO:0070573">
    <property type="term" value="F:metallodipeptidase activity"/>
    <property type="evidence" value="ECO:0007669"/>
    <property type="project" value="TreeGrafter"/>
</dbReference>
<proteinExistence type="inferred from homology"/>
<comment type="cofactor">
    <cofactor evidence="1">
        <name>Co(2+)</name>
        <dbReference type="ChEBI" id="CHEBI:48828"/>
    </cofactor>
</comment>
<evidence type="ECO:0000256" key="12">
    <source>
        <dbReference type="ARBA" id="ARBA00061423"/>
    </source>
</evidence>
<dbReference type="PRINTS" id="PR00934">
    <property type="entry name" value="XHISDIPTASE"/>
</dbReference>
<gene>
    <name evidence="19" type="ORF">HMPREF9450_02267</name>
</gene>
<dbReference type="RefSeq" id="WP_009135073.1">
    <property type="nucleotide sequence ID" value="NZ_CP102250.1"/>
</dbReference>
<organism evidence="19 20">
    <name type="scientific">Alistipes indistinctus YIT 12060</name>
    <dbReference type="NCBI Taxonomy" id="742725"/>
    <lineage>
        <taxon>Bacteria</taxon>
        <taxon>Pseudomonadati</taxon>
        <taxon>Bacteroidota</taxon>
        <taxon>Bacteroidia</taxon>
        <taxon>Bacteroidales</taxon>
        <taxon>Rikenellaceae</taxon>
        <taxon>Alistipes</taxon>
    </lineage>
</organism>
<evidence type="ECO:0000256" key="2">
    <source>
        <dbReference type="ARBA" id="ARBA00001947"/>
    </source>
</evidence>
<dbReference type="STRING" id="742725.HMPREF9450_02267"/>
<dbReference type="InterPro" id="IPR002933">
    <property type="entry name" value="Peptidase_M20"/>
</dbReference>
<evidence type="ECO:0000256" key="11">
    <source>
        <dbReference type="ARBA" id="ARBA00044252"/>
    </source>
</evidence>
<name>G5H9I1_9BACT</name>
<dbReference type="GO" id="GO:0005829">
    <property type="term" value="C:cytosol"/>
    <property type="evidence" value="ECO:0007669"/>
    <property type="project" value="TreeGrafter"/>
</dbReference>
<dbReference type="Proteomes" id="UP000006008">
    <property type="component" value="Unassembled WGS sequence"/>
</dbReference>
<keyword evidence="20" id="KW-1185">Reference proteome</keyword>
<evidence type="ECO:0000256" key="8">
    <source>
        <dbReference type="ARBA" id="ARBA00023285"/>
    </source>
</evidence>
<dbReference type="Gene3D" id="3.40.630.10">
    <property type="entry name" value="Zn peptidases"/>
    <property type="match status" value="2"/>
</dbReference>
<accession>G5H9I1</accession>
<sequence length="484" mass="52636">MSEITNLSPRLVWQYFDEITRVPRPSKKEGKIRAFLIDFAKKHHLDYRQDAAGNIVILKPATPGCEKSPVVILQSHMDMVCEKNSDVTFDFDNDPIRTRIDGEWVRAEGTTLGADCGIGMAAAMAMLTADKVEHGPIEALFTVDEETGLTGAFGLGEGMLTGKYLINLDSEDEGEIFIGCAGGIDTLATILYTPEPAPAGLVWFRIALSGLKGGHSGDDIDKGRGNSNKLLNRFLRYGTREFGLRLAQFDGGNLRNAIPREAFAIFGVSAGCVKPMLERFETYKAEITAEFQMTESSLEVTLAEEPAPAQVVDEVTQRRLVNAVCGVPNGVLAMSSAMPGLVETSTNLASVKFPEPGRIVVTTSQRSSVGSARDEAAASVRAVFDLAGARVIHSDGYPGWNPNPGSRLLKVAEQTYERLFGHAPKVRAIHAGLECGLFLEKYPHLEMVSFGPTLRGVHSPDERLEIPTVDKFWKLLVGVVDALR</sequence>
<evidence type="ECO:0000256" key="9">
    <source>
        <dbReference type="ARBA" id="ARBA00036421"/>
    </source>
</evidence>
<dbReference type="Pfam" id="PF01546">
    <property type="entry name" value="Peptidase_M20"/>
    <property type="match status" value="1"/>
</dbReference>
<dbReference type="AlphaFoldDB" id="G5H9I1"/>
<evidence type="ECO:0000256" key="7">
    <source>
        <dbReference type="ARBA" id="ARBA00023049"/>
    </source>
</evidence>
<keyword evidence="7" id="KW-0482">Metalloprotease</keyword>
<dbReference type="OrthoDB" id="9773892at2"/>
<keyword evidence="8" id="KW-0170">Cobalt</keyword>
<evidence type="ECO:0000259" key="18">
    <source>
        <dbReference type="Pfam" id="PF07687"/>
    </source>
</evidence>
<dbReference type="InterPro" id="IPR011650">
    <property type="entry name" value="Peptidase_M20_dimer"/>
</dbReference>
<dbReference type="PANTHER" id="PTHR43501">
    <property type="entry name" value="CYTOSOL NON-SPECIFIC DIPEPTIDASE"/>
    <property type="match status" value="1"/>
</dbReference>
<protein>
    <recommendedName>
        <fullName evidence="13">Cytosol non-specific dipeptidase</fullName>
        <ecNumber evidence="10">3.4.13.18</ecNumber>
    </recommendedName>
    <alternativeName>
        <fullName evidence="16">Aminoacyl-histidine dipeptidase</fullName>
    </alternativeName>
    <alternativeName>
        <fullName evidence="15">Beta-alanyl-histidine dipeptidase</fullName>
    </alternativeName>
    <alternativeName>
        <fullName evidence="14">Carnosinase</fullName>
    </alternativeName>
    <alternativeName>
        <fullName evidence="11">Peptidase D</fullName>
    </alternativeName>
    <alternativeName>
        <fullName evidence="17">Xaa-His dipeptidase</fullName>
    </alternativeName>
</protein>
<evidence type="ECO:0000256" key="3">
    <source>
        <dbReference type="ARBA" id="ARBA00022670"/>
    </source>
</evidence>
<keyword evidence="6" id="KW-0862">Zinc</keyword>
<comment type="similarity">
    <text evidence="12">Belongs to the peptidase M20C family.</text>
</comment>
<dbReference type="PATRIC" id="fig|742725.3.peg.2335"/>
<keyword evidence="4" id="KW-0479">Metal-binding</keyword>
<evidence type="ECO:0000256" key="14">
    <source>
        <dbReference type="ARBA" id="ARBA00075285"/>
    </source>
</evidence>
<dbReference type="SUPFAM" id="SSF53187">
    <property type="entry name" value="Zn-dependent exopeptidases"/>
    <property type="match status" value="1"/>
</dbReference>
<evidence type="ECO:0000256" key="10">
    <source>
        <dbReference type="ARBA" id="ARBA00038976"/>
    </source>
</evidence>
<dbReference type="HOGENOM" id="CLU_028526_0_0_10"/>
<dbReference type="PANTHER" id="PTHR43501:SF1">
    <property type="entry name" value="CYTOSOL NON-SPECIFIC DIPEPTIDASE"/>
    <property type="match status" value="1"/>
</dbReference>
<dbReference type="Pfam" id="PF07687">
    <property type="entry name" value="M20_dimer"/>
    <property type="match status" value="1"/>
</dbReference>
<evidence type="ECO:0000256" key="15">
    <source>
        <dbReference type="ARBA" id="ARBA00076004"/>
    </source>
</evidence>